<dbReference type="Proteomes" id="UP000253868">
    <property type="component" value="Chromosome"/>
</dbReference>
<dbReference type="InterPro" id="IPR036291">
    <property type="entry name" value="NAD(P)-bd_dom_sf"/>
</dbReference>
<dbReference type="InterPro" id="IPR055170">
    <property type="entry name" value="GFO_IDH_MocA-like_dom"/>
</dbReference>
<proteinExistence type="predicted"/>
<feature type="domain" description="GFO/IDH/MocA-like oxidoreductase" evidence="2">
    <location>
        <begin position="159"/>
        <end position="296"/>
    </location>
</feature>
<dbReference type="Gene3D" id="3.30.360.10">
    <property type="entry name" value="Dihydrodipicolinate Reductase, domain 2"/>
    <property type="match status" value="1"/>
</dbReference>
<reference evidence="4" key="1">
    <citation type="submission" date="2018-07" db="EMBL/GenBank/DDBJ databases">
        <authorList>
            <person name="Zhao J."/>
        </authorList>
    </citation>
    <scope>NUCLEOTIDE SEQUENCE [LARGE SCALE GENOMIC DNA]</scope>
    <source>
        <strain evidence="4">GSSD-12</strain>
    </source>
</reference>
<dbReference type="PANTHER" id="PTHR43377">
    <property type="entry name" value="BILIVERDIN REDUCTASE A"/>
    <property type="match status" value="1"/>
</dbReference>
<dbReference type="EMBL" id="CP031194">
    <property type="protein sequence ID" value="AXG79237.1"/>
    <property type="molecule type" value="Genomic_DNA"/>
</dbReference>
<dbReference type="SUPFAM" id="SSF55347">
    <property type="entry name" value="Glyceraldehyde-3-phosphate dehydrogenase-like, C-terminal domain"/>
    <property type="match status" value="1"/>
</dbReference>
<dbReference type="Pfam" id="PF22725">
    <property type="entry name" value="GFO_IDH_MocA_C3"/>
    <property type="match status" value="1"/>
</dbReference>
<evidence type="ECO:0000259" key="1">
    <source>
        <dbReference type="Pfam" id="PF01408"/>
    </source>
</evidence>
<sequence>MRDQDLPRLSRVAVRARRELGARAVSRGWRVLVVGCGWISRHVHLPYLAGLRATGGLRSLYVADADPDRATRAARDFSAEVHTGPLERARADLVLVATPPADHATLTLRALATGARVIVEKPLALTTGDAAAVLAAARRHGGWVYPLYTMRHRPEAALIRRSVLAQRIGPVREMRASWLRRDGVPATQGGTEAGVLWDLGSHLVDLALWLPDWYGNTGKARAEHQHPAAATGEVPHAGWQHRERANQAIAAPKWHGVRAEATLDPERRLHLEASWAAPGIRRDQSRIDIVGEQATLTWHTVFGWSPDRRTVPAPTLWITDADGREQVLLHHQPRDPYAEYTAQLDTAFTALTAPTSDDAVGPLEAAYASTALLHAMQTSLDTAAPVPFDIRN</sequence>
<keyword evidence="4" id="KW-1185">Reference proteome</keyword>
<accession>A0A345HRB3</accession>
<dbReference type="SUPFAM" id="SSF51735">
    <property type="entry name" value="NAD(P)-binding Rossmann-fold domains"/>
    <property type="match status" value="1"/>
</dbReference>
<dbReference type="InterPro" id="IPR051450">
    <property type="entry name" value="Gfo/Idh/MocA_Oxidoreductases"/>
</dbReference>
<dbReference type="KEGG" id="spad:DVK44_17995"/>
<dbReference type="AlphaFoldDB" id="A0A345HRB3"/>
<evidence type="ECO:0000259" key="2">
    <source>
        <dbReference type="Pfam" id="PF22725"/>
    </source>
</evidence>
<protein>
    <submittedName>
        <fullName evidence="3">Gfo/Idh/MocA family oxidoreductase</fullName>
    </submittedName>
</protein>
<name>A0A345HRB3_9ACTN</name>
<dbReference type="GO" id="GO:0000166">
    <property type="term" value="F:nucleotide binding"/>
    <property type="evidence" value="ECO:0007669"/>
    <property type="project" value="InterPro"/>
</dbReference>
<dbReference type="InterPro" id="IPR000683">
    <property type="entry name" value="Gfo/Idh/MocA-like_OxRdtase_N"/>
</dbReference>
<dbReference type="Gene3D" id="3.40.50.720">
    <property type="entry name" value="NAD(P)-binding Rossmann-like Domain"/>
    <property type="match status" value="1"/>
</dbReference>
<gene>
    <name evidence="3" type="ORF">DVK44_17995</name>
</gene>
<feature type="domain" description="Gfo/Idh/MocA-like oxidoreductase N-terminal" evidence="1">
    <location>
        <begin position="30"/>
        <end position="144"/>
    </location>
</feature>
<dbReference type="OrthoDB" id="256869at2"/>
<evidence type="ECO:0000313" key="4">
    <source>
        <dbReference type="Proteomes" id="UP000253868"/>
    </source>
</evidence>
<dbReference type="PANTHER" id="PTHR43377:SF1">
    <property type="entry name" value="BILIVERDIN REDUCTASE A"/>
    <property type="match status" value="1"/>
</dbReference>
<dbReference type="Pfam" id="PF01408">
    <property type="entry name" value="GFO_IDH_MocA"/>
    <property type="match status" value="1"/>
</dbReference>
<organism evidence="3 4">
    <name type="scientific">Streptomyces paludis</name>
    <dbReference type="NCBI Taxonomy" id="2282738"/>
    <lineage>
        <taxon>Bacteria</taxon>
        <taxon>Bacillati</taxon>
        <taxon>Actinomycetota</taxon>
        <taxon>Actinomycetes</taxon>
        <taxon>Kitasatosporales</taxon>
        <taxon>Streptomycetaceae</taxon>
        <taxon>Streptomyces</taxon>
    </lineage>
</organism>
<evidence type="ECO:0000313" key="3">
    <source>
        <dbReference type="EMBL" id="AXG79237.1"/>
    </source>
</evidence>